<dbReference type="Pfam" id="PF04203">
    <property type="entry name" value="Sortase"/>
    <property type="match status" value="1"/>
</dbReference>
<dbReference type="EMBL" id="LAZR01040048">
    <property type="protein sequence ID" value="KKL15490.1"/>
    <property type="molecule type" value="Genomic_DNA"/>
</dbReference>
<evidence type="ECO:0008006" key="5">
    <source>
        <dbReference type="Google" id="ProtNLM"/>
    </source>
</evidence>
<feature type="region of interest" description="Disordered" evidence="2">
    <location>
        <begin position="65"/>
        <end position="84"/>
    </location>
</feature>
<keyword evidence="1" id="KW-0378">Hydrolase</keyword>
<gene>
    <name evidence="4" type="ORF">LCGC14_2505080</name>
</gene>
<accession>A0A0F9B1F8</accession>
<dbReference type="AlphaFoldDB" id="A0A0F9B1F8"/>
<proteinExistence type="predicted"/>
<evidence type="ECO:0000313" key="4">
    <source>
        <dbReference type="EMBL" id="KKL15490.1"/>
    </source>
</evidence>
<dbReference type="InterPro" id="IPR005754">
    <property type="entry name" value="Sortase"/>
</dbReference>
<reference evidence="4" key="1">
    <citation type="journal article" date="2015" name="Nature">
        <title>Complex archaea that bridge the gap between prokaryotes and eukaryotes.</title>
        <authorList>
            <person name="Spang A."/>
            <person name="Saw J.H."/>
            <person name="Jorgensen S.L."/>
            <person name="Zaremba-Niedzwiedzka K."/>
            <person name="Martijn J."/>
            <person name="Lind A.E."/>
            <person name="van Eijk R."/>
            <person name="Schleper C."/>
            <person name="Guy L."/>
            <person name="Ettema T.J."/>
        </authorList>
    </citation>
    <scope>NUCLEOTIDE SEQUENCE</scope>
</reference>
<keyword evidence="3" id="KW-0472">Membrane</keyword>
<dbReference type="SUPFAM" id="SSF63817">
    <property type="entry name" value="Sortase"/>
    <property type="match status" value="1"/>
</dbReference>
<dbReference type="Gene3D" id="2.40.260.10">
    <property type="entry name" value="Sortase"/>
    <property type="match status" value="1"/>
</dbReference>
<dbReference type="GO" id="GO:0016787">
    <property type="term" value="F:hydrolase activity"/>
    <property type="evidence" value="ECO:0007669"/>
    <property type="project" value="UniProtKB-KW"/>
</dbReference>
<sequence length="247" mass="26562">MTGRYINSMRERLSSINRNLAITGLVLFASALLLVAGLVSIFVALSDDNVDLPSEGSLEEILQEHETAPAADSEALSEPDTPAPTRIGIPSIGVDASVLTMGLDANNYPEVPNAGDEVAWYNFSAPPGRGSNAVFSGHVDWYYWGMPVEGVFYHLRELQIGDQITLDLEDGSQLRYRVTGNVATAYDDPNVVDVMDPTSKDVLTLITCGGTWQKDYSNPIGGNYSHRVIVRAERVLDLASGQAAGGS</sequence>
<dbReference type="CDD" id="cd05829">
    <property type="entry name" value="Sortase_F"/>
    <property type="match status" value="1"/>
</dbReference>
<keyword evidence="3" id="KW-0812">Transmembrane</keyword>
<evidence type="ECO:0000256" key="3">
    <source>
        <dbReference type="SAM" id="Phobius"/>
    </source>
</evidence>
<feature type="transmembrane region" description="Helical" evidence="3">
    <location>
        <begin position="20"/>
        <end position="45"/>
    </location>
</feature>
<evidence type="ECO:0000256" key="2">
    <source>
        <dbReference type="SAM" id="MobiDB-lite"/>
    </source>
</evidence>
<organism evidence="4">
    <name type="scientific">marine sediment metagenome</name>
    <dbReference type="NCBI Taxonomy" id="412755"/>
    <lineage>
        <taxon>unclassified sequences</taxon>
        <taxon>metagenomes</taxon>
        <taxon>ecological metagenomes</taxon>
    </lineage>
</organism>
<comment type="caution">
    <text evidence="4">The sequence shown here is derived from an EMBL/GenBank/DDBJ whole genome shotgun (WGS) entry which is preliminary data.</text>
</comment>
<dbReference type="InterPro" id="IPR042001">
    <property type="entry name" value="Sortase_F"/>
</dbReference>
<keyword evidence="3" id="KW-1133">Transmembrane helix</keyword>
<name>A0A0F9B1F8_9ZZZZ</name>
<protein>
    <recommendedName>
        <fullName evidence="5">Peptidase C60 sortase A and B</fullName>
    </recommendedName>
</protein>
<dbReference type="InterPro" id="IPR023365">
    <property type="entry name" value="Sortase_dom-sf"/>
</dbReference>
<evidence type="ECO:0000256" key="1">
    <source>
        <dbReference type="ARBA" id="ARBA00022801"/>
    </source>
</evidence>